<gene>
    <name evidence="10" type="ORF">F1649_14750</name>
</gene>
<sequence>MVRNQTAVIITLGALTAIGSLSIDMYLPGFPSIADDLETDVSHVALSLTSFFVGISAGQLFFGPIIERFGRKIPLLAGLSLYLLASFGCTLTNSVNALIILRFFQALGGCSGMVISRTMVRDLFPVSETAKIFSLLMLIMGIAPIIAPTLGGFLAENTGWRSIFILLTAIGGMLLLATARFLPESKAADKTVALYPAAVINRFYVVLKQPMFLTYAIVSGFASAGMFAYISGSPFVFMKLFGLSETEYGWLFGLNATGLIAASQLNRVFLKKRTSRDIVVVAASLQVLSGILLFAGTVTGLITSITTFVLIFIYLMMQGFVFPNSTALSLEPFEQNAGIASALAGSMQMVIAALASAAVSYLHNGTAVPMAMVIAVCTAISFIILITGRIVISRKFIHSKA</sequence>
<protein>
    <submittedName>
        <fullName evidence="10">Multidrug effflux MFS transporter</fullName>
    </submittedName>
</protein>
<accession>A0A5M9H5S5</accession>
<dbReference type="PANTHER" id="PTHR23502:SF132">
    <property type="entry name" value="POLYAMINE TRANSPORTER 2-RELATED"/>
    <property type="match status" value="1"/>
</dbReference>
<comment type="caution">
    <text evidence="10">The sequence shown here is derived from an EMBL/GenBank/DDBJ whole genome shotgun (WGS) entry which is preliminary data.</text>
</comment>
<feature type="transmembrane region" description="Helical" evidence="8">
    <location>
        <begin position="73"/>
        <end position="93"/>
    </location>
</feature>
<keyword evidence="6 8" id="KW-1133">Transmembrane helix</keyword>
<dbReference type="AlphaFoldDB" id="A0A5M9H5S5"/>
<evidence type="ECO:0000259" key="9">
    <source>
        <dbReference type="PROSITE" id="PS50850"/>
    </source>
</evidence>
<keyword evidence="7 8" id="KW-0472">Membrane</keyword>
<evidence type="ECO:0000256" key="8">
    <source>
        <dbReference type="SAM" id="Phobius"/>
    </source>
</evidence>
<dbReference type="Pfam" id="PF07690">
    <property type="entry name" value="MFS_1"/>
    <property type="match status" value="1"/>
</dbReference>
<reference evidence="10 11" key="1">
    <citation type="submission" date="2019-09" db="EMBL/GenBank/DDBJ databases">
        <title>Pararcticibacter amylolyticus gen. nov., sp. nov., isolated from a rottenly hemp rope, and reclassification of Pedobacter tournemirensis as Pararcticibacter tournemirensis comb. nov.</title>
        <authorList>
            <person name="Cai Y."/>
        </authorList>
    </citation>
    <scope>NUCLEOTIDE SEQUENCE [LARGE SCALE GENOMIC DNA]</scope>
    <source>
        <strain evidence="10 11">TF5-37.2-LB10</strain>
    </source>
</reference>
<dbReference type="PROSITE" id="PS50850">
    <property type="entry name" value="MFS"/>
    <property type="match status" value="1"/>
</dbReference>
<feature type="transmembrane region" description="Helical" evidence="8">
    <location>
        <begin position="212"/>
        <end position="230"/>
    </location>
</feature>
<dbReference type="GO" id="GO:0042910">
    <property type="term" value="F:xenobiotic transmembrane transporter activity"/>
    <property type="evidence" value="ECO:0007669"/>
    <property type="project" value="InterPro"/>
</dbReference>
<feature type="transmembrane region" description="Helical" evidence="8">
    <location>
        <begin position="99"/>
        <end position="120"/>
    </location>
</feature>
<dbReference type="GO" id="GO:1990961">
    <property type="term" value="P:xenobiotic detoxification by transmembrane export across the plasma membrane"/>
    <property type="evidence" value="ECO:0007669"/>
    <property type="project" value="InterPro"/>
</dbReference>
<comment type="similarity">
    <text evidence="2">Belongs to the major facilitator superfamily. Bcr/CmlA family.</text>
</comment>
<evidence type="ECO:0000256" key="2">
    <source>
        <dbReference type="ARBA" id="ARBA00006236"/>
    </source>
</evidence>
<dbReference type="CDD" id="cd17320">
    <property type="entry name" value="MFS_MdfA_MDR_like"/>
    <property type="match status" value="1"/>
</dbReference>
<name>A0A5M9H5S5_9SPHI</name>
<dbReference type="RefSeq" id="WP_141813747.1">
    <property type="nucleotide sequence ID" value="NZ_VFPL01000001.1"/>
</dbReference>
<dbReference type="InterPro" id="IPR011701">
    <property type="entry name" value="MFS"/>
</dbReference>
<evidence type="ECO:0000313" key="11">
    <source>
        <dbReference type="Proteomes" id="UP000322918"/>
    </source>
</evidence>
<dbReference type="SUPFAM" id="SSF103473">
    <property type="entry name" value="MFS general substrate transporter"/>
    <property type="match status" value="1"/>
</dbReference>
<feature type="transmembrane region" description="Helical" evidence="8">
    <location>
        <begin position="368"/>
        <end position="392"/>
    </location>
</feature>
<evidence type="ECO:0000256" key="5">
    <source>
        <dbReference type="ARBA" id="ARBA00022692"/>
    </source>
</evidence>
<proteinExistence type="inferred from homology"/>
<dbReference type="PANTHER" id="PTHR23502">
    <property type="entry name" value="MAJOR FACILITATOR SUPERFAMILY"/>
    <property type="match status" value="1"/>
</dbReference>
<evidence type="ECO:0000256" key="3">
    <source>
        <dbReference type="ARBA" id="ARBA00022448"/>
    </source>
</evidence>
<dbReference type="InterPro" id="IPR020846">
    <property type="entry name" value="MFS_dom"/>
</dbReference>
<keyword evidence="3" id="KW-0813">Transport</keyword>
<evidence type="ECO:0000256" key="4">
    <source>
        <dbReference type="ARBA" id="ARBA00022475"/>
    </source>
</evidence>
<feature type="transmembrane region" description="Helical" evidence="8">
    <location>
        <begin position="250"/>
        <end position="270"/>
    </location>
</feature>
<dbReference type="OrthoDB" id="9800416at2"/>
<dbReference type="GO" id="GO:0005886">
    <property type="term" value="C:plasma membrane"/>
    <property type="evidence" value="ECO:0007669"/>
    <property type="project" value="UniProtKB-SubCell"/>
</dbReference>
<evidence type="ECO:0000313" key="10">
    <source>
        <dbReference type="EMBL" id="KAA8481579.1"/>
    </source>
</evidence>
<dbReference type="InterPro" id="IPR036259">
    <property type="entry name" value="MFS_trans_sf"/>
</dbReference>
<dbReference type="EMBL" id="VWNE01000023">
    <property type="protein sequence ID" value="KAA8481579.1"/>
    <property type="molecule type" value="Genomic_DNA"/>
</dbReference>
<feature type="transmembrane region" description="Helical" evidence="8">
    <location>
        <begin position="160"/>
        <end position="182"/>
    </location>
</feature>
<keyword evidence="5 8" id="KW-0812">Transmembrane</keyword>
<dbReference type="Gene3D" id="1.20.1720.10">
    <property type="entry name" value="Multidrug resistance protein D"/>
    <property type="match status" value="1"/>
</dbReference>
<organism evidence="10 11">
    <name type="scientific">Arcticibacter tournemirensis</name>
    <dbReference type="NCBI Taxonomy" id="699437"/>
    <lineage>
        <taxon>Bacteria</taxon>
        <taxon>Pseudomonadati</taxon>
        <taxon>Bacteroidota</taxon>
        <taxon>Sphingobacteriia</taxon>
        <taxon>Sphingobacteriales</taxon>
        <taxon>Sphingobacteriaceae</taxon>
        <taxon>Arcticibacter</taxon>
    </lineage>
</organism>
<feature type="transmembrane region" description="Helical" evidence="8">
    <location>
        <begin position="132"/>
        <end position="154"/>
    </location>
</feature>
<dbReference type="InterPro" id="IPR004812">
    <property type="entry name" value="Efflux_drug-R_Bcr/CmlA"/>
</dbReference>
<dbReference type="Proteomes" id="UP000322918">
    <property type="component" value="Unassembled WGS sequence"/>
</dbReference>
<comment type="subcellular location">
    <subcellularLocation>
        <location evidence="1">Cell membrane</location>
        <topology evidence="1">Multi-pass membrane protein</topology>
    </subcellularLocation>
</comment>
<evidence type="ECO:0000256" key="1">
    <source>
        <dbReference type="ARBA" id="ARBA00004651"/>
    </source>
</evidence>
<feature type="transmembrane region" description="Helical" evidence="8">
    <location>
        <begin position="46"/>
        <end position="66"/>
    </location>
</feature>
<feature type="transmembrane region" description="Helical" evidence="8">
    <location>
        <begin position="301"/>
        <end position="322"/>
    </location>
</feature>
<dbReference type="NCBIfam" id="TIGR00710">
    <property type="entry name" value="efflux_Bcr_CflA"/>
    <property type="match status" value="1"/>
</dbReference>
<keyword evidence="11" id="KW-1185">Reference proteome</keyword>
<feature type="domain" description="Major facilitator superfamily (MFS) profile" evidence="9">
    <location>
        <begin position="8"/>
        <end position="396"/>
    </location>
</feature>
<keyword evidence="4" id="KW-1003">Cell membrane</keyword>
<evidence type="ECO:0000256" key="7">
    <source>
        <dbReference type="ARBA" id="ARBA00023136"/>
    </source>
</evidence>
<dbReference type="FunFam" id="1.20.1720.10:FF:000005">
    <property type="entry name" value="Bcr/CflA family efflux transporter"/>
    <property type="match status" value="1"/>
</dbReference>
<evidence type="ECO:0000256" key="6">
    <source>
        <dbReference type="ARBA" id="ARBA00022989"/>
    </source>
</evidence>